<dbReference type="InterPro" id="IPR003016">
    <property type="entry name" value="2-oxoA_DH_lipoyl-BS"/>
</dbReference>
<dbReference type="InterPro" id="IPR011053">
    <property type="entry name" value="Single_hybrid_motif"/>
</dbReference>
<dbReference type="AlphaFoldDB" id="A0A2T7NWT5"/>
<feature type="compositionally biased region" description="Basic and acidic residues" evidence="4">
    <location>
        <begin position="169"/>
        <end position="181"/>
    </location>
</feature>
<feature type="domain" description="Lipoyl-binding" evidence="5">
    <location>
        <begin position="95"/>
        <end position="169"/>
    </location>
</feature>
<dbReference type="EMBL" id="PZQS01000008">
    <property type="protein sequence ID" value="PVD25626.1"/>
    <property type="molecule type" value="Genomic_DNA"/>
</dbReference>
<dbReference type="GO" id="GO:0005739">
    <property type="term" value="C:mitochondrion"/>
    <property type="evidence" value="ECO:0007669"/>
    <property type="project" value="TreeGrafter"/>
</dbReference>
<dbReference type="STRING" id="400727.A0A2T7NWT5"/>
<dbReference type="InterPro" id="IPR050537">
    <property type="entry name" value="2-oxoacid_dehydrogenase"/>
</dbReference>
<feature type="compositionally biased region" description="Pro residues" evidence="4">
    <location>
        <begin position="210"/>
        <end position="225"/>
    </location>
</feature>
<dbReference type="Pfam" id="PF00364">
    <property type="entry name" value="Biotin_lipoyl"/>
    <property type="match status" value="1"/>
</dbReference>
<evidence type="ECO:0000259" key="5">
    <source>
        <dbReference type="PROSITE" id="PS50968"/>
    </source>
</evidence>
<dbReference type="GO" id="GO:0004149">
    <property type="term" value="F:dihydrolipoyllysine-residue succinyltransferase activity"/>
    <property type="evidence" value="ECO:0007669"/>
    <property type="project" value="TreeGrafter"/>
</dbReference>
<dbReference type="PROSITE" id="PS00189">
    <property type="entry name" value="LIPOYL"/>
    <property type="match status" value="1"/>
</dbReference>
<dbReference type="OrthoDB" id="5391403at2759"/>
<dbReference type="GO" id="GO:0006099">
    <property type="term" value="P:tricarboxylic acid cycle"/>
    <property type="evidence" value="ECO:0007669"/>
    <property type="project" value="TreeGrafter"/>
</dbReference>
<keyword evidence="7" id="KW-1185">Reference proteome</keyword>
<dbReference type="PANTHER" id="PTHR43416">
    <property type="entry name" value="DIHYDROLIPOYLLYSINE-RESIDUE SUCCINYLTRANSFERASE COMPONENT OF 2-OXOGLUTARATE DEHYDROGENASE COMPLEX, MITOCHONDRIAL-RELATED"/>
    <property type="match status" value="1"/>
</dbReference>
<dbReference type="Proteomes" id="UP000245119">
    <property type="component" value="Linkage Group LG8"/>
</dbReference>
<feature type="compositionally biased region" description="Pro residues" evidence="4">
    <location>
        <begin position="184"/>
        <end position="196"/>
    </location>
</feature>
<dbReference type="SUPFAM" id="SSF51230">
    <property type="entry name" value="Single hybrid motif"/>
    <property type="match status" value="1"/>
</dbReference>
<evidence type="ECO:0000256" key="1">
    <source>
        <dbReference type="ARBA" id="ARBA00007317"/>
    </source>
</evidence>
<evidence type="ECO:0000313" key="7">
    <source>
        <dbReference type="Proteomes" id="UP000245119"/>
    </source>
</evidence>
<evidence type="ECO:0000256" key="2">
    <source>
        <dbReference type="ARBA" id="ARBA00022823"/>
    </source>
</evidence>
<keyword evidence="2" id="KW-0450">Lipoyl</keyword>
<evidence type="ECO:0000256" key="3">
    <source>
        <dbReference type="ARBA" id="ARBA00022946"/>
    </source>
</evidence>
<gene>
    <name evidence="6" type="ORF">C0Q70_13285</name>
</gene>
<dbReference type="PROSITE" id="PS50968">
    <property type="entry name" value="BIOTINYL_LIPOYL"/>
    <property type="match status" value="1"/>
</dbReference>
<proteinExistence type="inferred from homology"/>
<evidence type="ECO:0000313" key="6">
    <source>
        <dbReference type="EMBL" id="PVD25626.1"/>
    </source>
</evidence>
<accession>A0A2T7NWT5</accession>
<sequence length="231" mass="24437">MVIATTGMRGLLGEAGCRSAEEKATSPDSIHCHRQSFDQVVKNVEEEISSGSGRACALLLRCHGTLAARFRGDTVANVFQQHRGFRCSAIACDEFKIVPVPTLAESISEGDVKWLVGVGDFVKTDQTVAEVETDKINVSVNTPAAGVIVELFVPDGEKVKTGEKLFKLKVSDAPPSKEEAAPSRPSPPQPPPPPSAKPAAPSVSTSHPAPSAPPPVPPVPSSRKPPFPRHQ</sequence>
<feature type="region of interest" description="Disordered" evidence="4">
    <location>
        <begin position="169"/>
        <end position="231"/>
    </location>
</feature>
<organism evidence="6 7">
    <name type="scientific">Pomacea canaliculata</name>
    <name type="common">Golden apple snail</name>
    <dbReference type="NCBI Taxonomy" id="400727"/>
    <lineage>
        <taxon>Eukaryota</taxon>
        <taxon>Metazoa</taxon>
        <taxon>Spiralia</taxon>
        <taxon>Lophotrochozoa</taxon>
        <taxon>Mollusca</taxon>
        <taxon>Gastropoda</taxon>
        <taxon>Caenogastropoda</taxon>
        <taxon>Architaenioglossa</taxon>
        <taxon>Ampullarioidea</taxon>
        <taxon>Ampullariidae</taxon>
        <taxon>Pomacea</taxon>
    </lineage>
</organism>
<evidence type="ECO:0000256" key="4">
    <source>
        <dbReference type="SAM" id="MobiDB-lite"/>
    </source>
</evidence>
<dbReference type="PANTHER" id="PTHR43416:SF5">
    <property type="entry name" value="DIHYDROLIPOYLLYSINE-RESIDUE SUCCINYLTRANSFERASE COMPONENT OF 2-OXOGLUTARATE DEHYDROGENASE COMPLEX, MITOCHONDRIAL"/>
    <property type="match status" value="1"/>
</dbReference>
<dbReference type="Gene3D" id="2.40.50.100">
    <property type="match status" value="1"/>
</dbReference>
<reference evidence="6 7" key="1">
    <citation type="submission" date="2018-04" db="EMBL/GenBank/DDBJ databases">
        <title>The genome of golden apple snail Pomacea canaliculata provides insight into stress tolerance and invasive adaptation.</title>
        <authorList>
            <person name="Liu C."/>
            <person name="Liu B."/>
            <person name="Ren Y."/>
            <person name="Zhang Y."/>
            <person name="Wang H."/>
            <person name="Li S."/>
            <person name="Jiang F."/>
            <person name="Yin L."/>
            <person name="Zhang G."/>
            <person name="Qian W."/>
            <person name="Fan W."/>
        </authorList>
    </citation>
    <scope>NUCLEOTIDE SEQUENCE [LARGE SCALE GENOMIC DNA]</scope>
    <source>
        <strain evidence="6">SZHN2017</strain>
        <tissue evidence="6">Muscle</tissue>
    </source>
</reference>
<comment type="caution">
    <text evidence="6">The sequence shown here is derived from an EMBL/GenBank/DDBJ whole genome shotgun (WGS) entry which is preliminary data.</text>
</comment>
<feature type="compositionally biased region" description="Low complexity" evidence="4">
    <location>
        <begin position="197"/>
        <end position="209"/>
    </location>
</feature>
<comment type="similarity">
    <text evidence="1">Belongs to the 2-oxoacid dehydrogenase family.</text>
</comment>
<dbReference type="InterPro" id="IPR000089">
    <property type="entry name" value="Biotin_lipoyl"/>
</dbReference>
<dbReference type="CDD" id="cd06849">
    <property type="entry name" value="lipoyl_domain"/>
    <property type="match status" value="1"/>
</dbReference>
<keyword evidence="3" id="KW-0809">Transit peptide</keyword>
<protein>
    <recommendedName>
        <fullName evidence="5">Lipoyl-binding domain-containing protein</fullName>
    </recommendedName>
</protein>
<name>A0A2T7NWT5_POMCA</name>